<accession>A0A0C2WNU1</accession>
<comment type="cofactor">
    <cofactor evidence="8">
        <name>Mg(2+)</name>
        <dbReference type="ChEBI" id="CHEBI:18420"/>
    </cofactor>
    <cofactor evidence="8">
        <name>Mn(2+)</name>
        <dbReference type="ChEBI" id="CHEBI:29035"/>
    </cofactor>
</comment>
<feature type="domain" description="VRR-NUC" evidence="10">
    <location>
        <begin position="110"/>
        <end position="226"/>
    </location>
</feature>
<evidence type="ECO:0000256" key="7">
    <source>
        <dbReference type="ARBA" id="ARBA00023211"/>
    </source>
</evidence>
<dbReference type="PANTHER" id="PTHR15749">
    <property type="entry name" value="FANCONI-ASSOCIATED NUCLEASE 1"/>
    <property type="match status" value="1"/>
</dbReference>
<gene>
    <name evidence="11" type="ORF">M408DRAFT_31330</name>
</gene>
<reference evidence="12" key="2">
    <citation type="submission" date="2015-01" db="EMBL/GenBank/DDBJ databases">
        <title>Evolutionary Origins and Diversification of the Mycorrhizal Mutualists.</title>
        <authorList>
            <consortium name="DOE Joint Genome Institute"/>
            <consortium name="Mycorrhizal Genomics Consortium"/>
            <person name="Kohler A."/>
            <person name="Kuo A."/>
            <person name="Nagy L.G."/>
            <person name="Floudas D."/>
            <person name="Copeland A."/>
            <person name="Barry K.W."/>
            <person name="Cichocki N."/>
            <person name="Veneault-Fourrey C."/>
            <person name="LaButti K."/>
            <person name="Lindquist E.A."/>
            <person name="Lipzen A."/>
            <person name="Lundell T."/>
            <person name="Morin E."/>
            <person name="Murat C."/>
            <person name="Riley R."/>
            <person name="Ohm R."/>
            <person name="Sun H."/>
            <person name="Tunlid A."/>
            <person name="Henrissat B."/>
            <person name="Grigoriev I.V."/>
            <person name="Hibbett D.S."/>
            <person name="Martin F."/>
        </authorList>
    </citation>
    <scope>NUCLEOTIDE SEQUENCE [LARGE SCALE GENOMIC DNA]</scope>
    <source>
        <strain evidence="12">MAFF 305830</strain>
    </source>
</reference>
<comment type="similarity">
    <text evidence="2 8">Belongs to the FAN1 family.</text>
</comment>
<keyword evidence="8" id="KW-0234">DNA repair</keyword>
<evidence type="ECO:0000256" key="9">
    <source>
        <dbReference type="SAM" id="MobiDB-lite"/>
    </source>
</evidence>
<dbReference type="STRING" id="933852.A0A0C2WNU1"/>
<comment type="subcellular location">
    <subcellularLocation>
        <location evidence="8">Nucleus</location>
    </subcellularLocation>
</comment>
<keyword evidence="4 8" id="KW-0479">Metal-binding</keyword>
<evidence type="ECO:0000256" key="2">
    <source>
        <dbReference type="ARBA" id="ARBA00005533"/>
    </source>
</evidence>
<keyword evidence="8" id="KW-0227">DNA damage</keyword>
<comment type="catalytic activity">
    <reaction evidence="1 8">
        <text>Hydrolytically removes 5'-nucleotides successively from the 3'-hydroxy termini of 3'-hydroxy-terminated oligonucleotides.</text>
        <dbReference type="EC" id="3.1.4.1"/>
    </reaction>
</comment>
<keyword evidence="5 8" id="KW-0378">Hydrolase</keyword>
<protein>
    <recommendedName>
        <fullName evidence="8">Fanconi-associated nuclease</fullName>
        <ecNumber evidence="8">3.1.4.1</ecNumber>
    </recommendedName>
</protein>
<evidence type="ECO:0000256" key="4">
    <source>
        <dbReference type="ARBA" id="ARBA00022723"/>
    </source>
</evidence>
<dbReference type="Pfam" id="PF08774">
    <property type="entry name" value="VRR_NUC"/>
    <property type="match status" value="1"/>
</dbReference>
<evidence type="ECO:0000256" key="6">
    <source>
        <dbReference type="ARBA" id="ARBA00022842"/>
    </source>
</evidence>
<keyword evidence="6 8" id="KW-0460">Magnesium</keyword>
<keyword evidence="8" id="KW-0539">Nucleus</keyword>
<dbReference type="EC" id="3.1.4.1" evidence="8"/>
<evidence type="ECO:0000256" key="8">
    <source>
        <dbReference type="RuleBase" id="RU365033"/>
    </source>
</evidence>
<sequence length="230" mass="26261">MLSTSPGKKPSPKPMRRSSGKTLWKGENEESVGVEEFALEHYARKGFKGKHCEGRITRFLFALLFHDILFHPSVPGVFETVYQTAPLDLVHDTFYSARKELVDKRLEEILTPGKALKIVEERDEELREDGVFFVGGRWDTFEREELLEIVQFMPESVIHIICQLQAMDFEGSAGGVPDLILWSVDEEEVKFVEVKSPNDKLSETQKLWIHHLVNAGETGYQARAVEEPES</sequence>
<dbReference type="GO" id="GO:0017108">
    <property type="term" value="F:5'-flap endonuclease activity"/>
    <property type="evidence" value="ECO:0007669"/>
    <property type="project" value="TreeGrafter"/>
</dbReference>
<evidence type="ECO:0000313" key="11">
    <source>
        <dbReference type="EMBL" id="KIM19337.1"/>
    </source>
</evidence>
<keyword evidence="3 8" id="KW-0540">Nuclease</keyword>
<dbReference type="EMBL" id="KN824807">
    <property type="protein sequence ID" value="KIM19337.1"/>
    <property type="molecule type" value="Genomic_DNA"/>
</dbReference>
<dbReference type="InterPro" id="IPR033315">
    <property type="entry name" value="Fan1-like"/>
</dbReference>
<keyword evidence="12" id="KW-1185">Reference proteome</keyword>
<organism evidence="11 12">
    <name type="scientific">Serendipita vermifera MAFF 305830</name>
    <dbReference type="NCBI Taxonomy" id="933852"/>
    <lineage>
        <taxon>Eukaryota</taxon>
        <taxon>Fungi</taxon>
        <taxon>Dikarya</taxon>
        <taxon>Basidiomycota</taxon>
        <taxon>Agaricomycotina</taxon>
        <taxon>Agaricomycetes</taxon>
        <taxon>Sebacinales</taxon>
        <taxon>Serendipitaceae</taxon>
        <taxon>Serendipita</taxon>
    </lineage>
</organism>
<evidence type="ECO:0000256" key="3">
    <source>
        <dbReference type="ARBA" id="ARBA00022722"/>
    </source>
</evidence>
<comment type="function">
    <text evidence="8">Nuclease required for the repair of DNA interstrand cross-links (ICL). Acts as a 5'-3' exonuclease that anchors at a cut end of DNA and cleaves DNA successively at every third nucleotide, allowing to excise an ICL from one strand through flanking incisions.</text>
</comment>
<dbReference type="GO" id="GO:0005634">
    <property type="term" value="C:nucleus"/>
    <property type="evidence" value="ECO:0007669"/>
    <property type="project" value="UniProtKB-SubCell"/>
</dbReference>
<dbReference type="GO" id="GO:0004528">
    <property type="term" value="F:phosphodiesterase I activity"/>
    <property type="evidence" value="ECO:0007669"/>
    <property type="project" value="UniProtKB-EC"/>
</dbReference>
<dbReference type="GO" id="GO:0046872">
    <property type="term" value="F:metal ion binding"/>
    <property type="evidence" value="ECO:0007669"/>
    <property type="project" value="UniProtKB-KW"/>
</dbReference>
<proteinExistence type="inferred from homology"/>
<dbReference type="PANTHER" id="PTHR15749:SF4">
    <property type="entry name" value="FANCONI-ASSOCIATED NUCLEASE 1"/>
    <property type="match status" value="1"/>
</dbReference>
<dbReference type="InterPro" id="IPR011856">
    <property type="entry name" value="tRNA_endonuc-like_dom_sf"/>
</dbReference>
<dbReference type="GO" id="GO:0008409">
    <property type="term" value="F:5'-3' exonuclease activity"/>
    <property type="evidence" value="ECO:0007669"/>
    <property type="project" value="TreeGrafter"/>
</dbReference>
<dbReference type="InterPro" id="IPR014883">
    <property type="entry name" value="VRR_NUC"/>
</dbReference>
<dbReference type="HOGENOM" id="CLU_1205398_0_0_1"/>
<dbReference type="Proteomes" id="UP000054097">
    <property type="component" value="Unassembled WGS sequence"/>
</dbReference>
<name>A0A0C2WNU1_SERVB</name>
<dbReference type="OrthoDB" id="258143at2759"/>
<dbReference type="SMART" id="SM00990">
    <property type="entry name" value="VRR_NUC"/>
    <property type="match status" value="1"/>
</dbReference>
<feature type="compositionally biased region" description="Basic residues" evidence="9">
    <location>
        <begin position="10"/>
        <end position="19"/>
    </location>
</feature>
<dbReference type="GO" id="GO:0036297">
    <property type="term" value="P:interstrand cross-link repair"/>
    <property type="evidence" value="ECO:0007669"/>
    <property type="project" value="InterPro"/>
</dbReference>
<dbReference type="GO" id="GO:0070336">
    <property type="term" value="F:flap-structured DNA binding"/>
    <property type="evidence" value="ECO:0007669"/>
    <property type="project" value="TreeGrafter"/>
</dbReference>
<dbReference type="Gene3D" id="3.40.1350.10">
    <property type="match status" value="1"/>
</dbReference>
<evidence type="ECO:0000256" key="1">
    <source>
        <dbReference type="ARBA" id="ARBA00000983"/>
    </source>
</evidence>
<evidence type="ECO:0000313" key="12">
    <source>
        <dbReference type="Proteomes" id="UP000054097"/>
    </source>
</evidence>
<evidence type="ECO:0000256" key="5">
    <source>
        <dbReference type="ARBA" id="ARBA00022801"/>
    </source>
</evidence>
<feature type="region of interest" description="Disordered" evidence="9">
    <location>
        <begin position="1"/>
        <end position="27"/>
    </location>
</feature>
<keyword evidence="7 8" id="KW-0464">Manganese</keyword>
<dbReference type="AlphaFoldDB" id="A0A0C2WNU1"/>
<reference evidence="11 12" key="1">
    <citation type="submission" date="2014-04" db="EMBL/GenBank/DDBJ databases">
        <authorList>
            <consortium name="DOE Joint Genome Institute"/>
            <person name="Kuo A."/>
            <person name="Zuccaro A."/>
            <person name="Kohler A."/>
            <person name="Nagy L.G."/>
            <person name="Floudas D."/>
            <person name="Copeland A."/>
            <person name="Barry K.W."/>
            <person name="Cichocki N."/>
            <person name="Veneault-Fourrey C."/>
            <person name="LaButti K."/>
            <person name="Lindquist E.A."/>
            <person name="Lipzen A."/>
            <person name="Lundell T."/>
            <person name="Morin E."/>
            <person name="Murat C."/>
            <person name="Sun H."/>
            <person name="Tunlid A."/>
            <person name="Henrissat B."/>
            <person name="Grigoriev I.V."/>
            <person name="Hibbett D.S."/>
            <person name="Martin F."/>
            <person name="Nordberg H.P."/>
            <person name="Cantor M.N."/>
            <person name="Hua S.X."/>
        </authorList>
    </citation>
    <scope>NUCLEOTIDE SEQUENCE [LARGE SCALE GENOMIC DNA]</scope>
    <source>
        <strain evidence="11 12">MAFF 305830</strain>
    </source>
</reference>
<evidence type="ECO:0000259" key="10">
    <source>
        <dbReference type="SMART" id="SM00990"/>
    </source>
</evidence>